<feature type="region of interest" description="Disordered" evidence="1">
    <location>
        <begin position="1"/>
        <end position="20"/>
    </location>
</feature>
<organism evidence="2 3">
    <name type="scientific">Streptomyces albus (strain ATCC 21838 / DSM 41398 / FERM P-419 / JCM 4703 / NBRC 107858)</name>
    <dbReference type="NCBI Taxonomy" id="1081613"/>
    <lineage>
        <taxon>Bacteria</taxon>
        <taxon>Bacillati</taxon>
        <taxon>Actinomycetota</taxon>
        <taxon>Actinomycetes</taxon>
        <taxon>Kitasatosporales</taxon>
        <taxon>Streptomycetaceae</taxon>
        <taxon>Streptomyces</taxon>
    </lineage>
</organism>
<reference evidence="2 3" key="1">
    <citation type="submission" date="2015-01" db="EMBL/GenBank/DDBJ databases">
        <title>Enhanced salinomycin production by adjusting the supply of polyketide extender units in Streptomyce albus DSM 41398.</title>
        <authorList>
            <person name="Lu C."/>
        </authorList>
    </citation>
    <scope>NUCLEOTIDE SEQUENCE [LARGE SCALE GENOMIC DNA]</scope>
    <source>
        <strain evidence="3">ATCC 21838 / DSM 41398 / FERM P-419 / JCM 4703 / NBRC 107858</strain>
    </source>
</reference>
<protein>
    <submittedName>
        <fullName evidence="2">Uncharacterized protein</fullName>
    </submittedName>
</protein>
<name>A0A0B5F9Y5_STRA4</name>
<keyword evidence="3" id="KW-1185">Reference proteome</keyword>
<sequence>MAPLHPPLHRGELRPLPAPTGPYTPLRPLSLLLRHPCTSGAAAVVCVPPAVLARERVTVLTGISASFPASSPSPLFARNNSPCIPCLSRRTANGCTASQ</sequence>
<evidence type="ECO:0000313" key="3">
    <source>
        <dbReference type="Proteomes" id="UP000031523"/>
    </source>
</evidence>
<dbReference type="Proteomes" id="UP000031523">
    <property type="component" value="Chromosome"/>
</dbReference>
<gene>
    <name evidence="2" type="ORF">SLNWT_7295</name>
</gene>
<accession>A0A0B5F9Y5</accession>
<proteinExistence type="predicted"/>
<dbReference type="EMBL" id="CP010519">
    <property type="protein sequence ID" value="AJE87671.1"/>
    <property type="molecule type" value="Genomic_DNA"/>
</dbReference>
<evidence type="ECO:0000313" key="2">
    <source>
        <dbReference type="EMBL" id="AJE87671.1"/>
    </source>
</evidence>
<dbReference type="KEGG" id="sals:SLNWT_7295"/>
<evidence type="ECO:0000256" key="1">
    <source>
        <dbReference type="SAM" id="MobiDB-lite"/>
    </source>
</evidence>
<dbReference type="AlphaFoldDB" id="A0A0B5F9Y5"/>